<dbReference type="Proteomes" id="UP001642540">
    <property type="component" value="Unassembled WGS sequence"/>
</dbReference>
<gene>
    <name evidence="3" type="ORF">ODALV1_LOCUS28961</name>
</gene>
<keyword evidence="2" id="KW-0472">Membrane</keyword>
<evidence type="ECO:0000313" key="3">
    <source>
        <dbReference type="EMBL" id="CAL8142161.1"/>
    </source>
</evidence>
<sequence>MDPGVLIIVFIFLFAFLSFLVGVYCHFCGETGSGGRYYGSNQNIVAATALYTKRAAHAGDTTENNHCRCSNKFKGRCNSCEGDNFVDDGELGSPKDFSNFGGDSGFDYPGRGANAGDPMRGFLGNGSAPTGTSALDQPDHNVNVGSYGTTSDQY</sequence>
<evidence type="ECO:0000256" key="2">
    <source>
        <dbReference type="SAM" id="Phobius"/>
    </source>
</evidence>
<feature type="transmembrane region" description="Helical" evidence="2">
    <location>
        <begin position="6"/>
        <end position="27"/>
    </location>
</feature>
<feature type="region of interest" description="Disordered" evidence="1">
    <location>
        <begin position="117"/>
        <end position="154"/>
    </location>
</feature>
<name>A0ABP1S3E1_9HEXA</name>
<comment type="caution">
    <text evidence="3">The sequence shown here is derived from an EMBL/GenBank/DDBJ whole genome shotgun (WGS) entry which is preliminary data.</text>
</comment>
<evidence type="ECO:0000256" key="1">
    <source>
        <dbReference type="SAM" id="MobiDB-lite"/>
    </source>
</evidence>
<evidence type="ECO:0000313" key="4">
    <source>
        <dbReference type="Proteomes" id="UP001642540"/>
    </source>
</evidence>
<feature type="compositionally biased region" description="Polar residues" evidence="1">
    <location>
        <begin position="143"/>
        <end position="154"/>
    </location>
</feature>
<keyword evidence="2" id="KW-0812">Transmembrane</keyword>
<dbReference type="EMBL" id="CAXLJM020000148">
    <property type="protein sequence ID" value="CAL8142161.1"/>
    <property type="molecule type" value="Genomic_DNA"/>
</dbReference>
<protein>
    <submittedName>
        <fullName evidence="3">Uncharacterized protein</fullName>
    </submittedName>
</protein>
<reference evidence="3 4" key="1">
    <citation type="submission" date="2024-08" db="EMBL/GenBank/DDBJ databases">
        <authorList>
            <person name="Cucini C."/>
            <person name="Frati F."/>
        </authorList>
    </citation>
    <scope>NUCLEOTIDE SEQUENCE [LARGE SCALE GENOMIC DNA]</scope>
</reference>
<accession>A0ABP1S3E1</accession>
<keyword evidence="4" id="KW-1185">Reference proteome</keyword>
<proteinExistence type="predicted"/>
<organism evidence="3 4">
    <name type="scientific">Orchesella dallaii</name>
    <dbReference type="NCBI Taxonomy" id="48710"/>
    <lineage>
        <taxon>Eukaryota</taxon>
        <taxon>Metazoa</taxon>
        <taxon>Ecdysozoa</taxon>
        <taxon>Arthropoda</taxon>
        <taxon>Hexapoda</taxon>
        <taxon>Collembola</taxon>
        <taxon>Entomobryomorpha</taxon>
        <taxon>Entomobryoidea</taxon>
        <taxon>Orchesellidae</taxon>
        <taxon>Orchesellinae</taxon>
        <taxon>Orchesella</taxon>
    </lineage>
</organism>
<keyword evidence="2" id="KW-1133">Transmembrane helix</keyword>